<comment type="subcellular location">
    <subcellularLocation>
        <location evidence="9">Cytoplasm</location>
    </subcellularLocation>
</comment>
<gene>
    <name evidence="9" type="primary">flhC</name>
    <name evidence="10" type="ORF">BVER_03523</name>
</gene>
<protein>
    <recommendedName>
        <fullName evidence="9">Flagellar transcriptional regulator FlhC</fullName>
    </recommendedName>
</protein>
<accession>A0A0L0M9C5</accession>
<dbReference type="NCBIfam" id="NF009365">
    <property type="entry name" value="PRK12722.1"/>
    <property type="match status" value="1"/>
</dbReference>
<evidence type="ECO:0000256" key="4">
    <source>
        <dbReference type="ARBA" id="ARBA00022833"/>
    </source>
</evidence>
<evidence type="ECO:0000256" key="8">
    <source>
        <dbReference type="ARBA" id="ARBA00023163"/>
    </source>
</evidence>
<reference evidence="11" key="1">
    <citation type="submission" date="2015-06" db="EMBL/GenBank/DDBJ databases">
        <title>Comparative genomics of Burkholderia leaf nodule symbionts.</title>
        <authorList>
            <person name="Carlier A."/>
            <person name="Eberl L."/>
            <person name="Pinto-Carbo M."/>
        </authorList>
    </citation>
    <scope>NUCLEOTIDE SEQUENCE [LARGE SCALE GENOMIC DNA]</scope>
    <source>
        <strain evidence="11">UZHbot4</strain>
    </source>
</reference>
<keyword evidence="2 9" id="KW-0479">Metal-binding</keyword>
<comment type="function">
    <text evidence="9">Functions in complex with FlhD as a master transcriptional regulator that regulates transcription of several flagellar and non-flagellar operons by binding to their promoter region. Activates expression of class 2 flagellar genes, including fliA, which is a flagellum-specific sigma factor that turns on the class 3 genes. Also regulates genes whose products function in a variety of physiological pathways.</text>
</comment>
<keyword evidence="8 9" id="KW-0804">Transcription</keyword>
<feature type="binding site" evidence="9">
    <location>
        <position position="157"/>
    </location>
    <ligand>
        <name>Zn(2+)</name>
        <dbReference type="ChEBI" id="CHEBI:29105"/>
    </ligand>
</feature>
<evidence type="ECO:0000256" key="2">
    <source>
        <dbReference type="ARBA" id="ARBA00022723"/>
    </source>
</evidence>
<keyword evidence="11" id="KW-1185">Reference proteome</keyword>
<dbReference type="EMBL" id="LFJJ01000178">
    <property type="protein sequence ID" value="KND58544.1"/>
    <property type="molecule type" value="Genomic_DNA"/>
</dbReference>
<dbReference type="InterPro" id="IPR007944">
    <property type="entry name" value="FlhC"/>
</dbReference>
<keyword evidence="5 9" id="KW-0805">Transcription regulation</keyword>
<dbReference type="AlphaFoldDB" id="A0A0L0M9C5"/>
<keyword evidence="10" id="KW-0282">Flagellum</keyword>
<organism evidence="10 11">
    <name type="scientific">Candidatus Burkholderia verschuerenii</name>
    <dbReference type="NCBI Taxonomy" id="242163"/>
    <lineage>
        <taxon>Bacteria</taxon>
        <taxon>Pseudomonadati</taxon>
        <taxon>Pseudomonadota</taxon>
        <taxon>Betaproteobacteria</taxon>
        <taxon>Burkholderiales</taxon>
        <taxon>Burkholderiaceae</taxon>
        <taxon>Burkholderia</taxon>
    </lineage>
</organism>
<dbReference type="HAMAP" id="MF_01891">
    <property type="entry name" value="FhlC"/>
    <property type="match status" value="1"/>
</dbReference>
<dbReference type="GO" id="GO:0003677">
    <property type="term" value="F:DNA binding"/>
    <property type="evidence" value="ECO:0007669"/>
    <property type="project" value="UniProtKB-UniRule"/>
</dbReference>
<evidence type="ECO:0000256" key="6">
    <source>
        <dbReference type="ARBA" id="ARBA00023125"/>
    </source>
</evidence>
<dbReference type="PATRIC" id="fig|242163.4.peg.2236"/>
<dbReference type="RefSeq" id="WP_050455305.1">
    <property type="nucleotide sequence ID" value="NZ_LFJJ01000178.1"/>
</dbReference>
<keyword evidence="6 9" id="KW-0238">DNA-binding</keyword>
<name>A0A0L0M9C5_9BURK</name>
<keyword evidence="10" id="KW-0969">Cilium</keyword>
<proteinExistence type="inferred from homology"/>
<dbReference type="Proteomes" id="UP000036959">
    <property type="component" value="Unassembled WGS sequence"/>
</dbReference>
<keyword evidence="7 9" id="KW-0010">Activator</keyword>
<dbReference type="SUPFAM" id="SSF160930">
    <property type="entry name" value="FlhC-like"/>
    <property type="match status" value="1"/>
</dbReference>
<keyword evidence="4 9" id="KW-0862">Zinc</keyword>
<dbReference type="GO" id="GO:0005737">
    <property type="term" value="C:cytoplasm"/>
    <property type="evidence" value="ECO:0007669"/>
    <property type="project" value="UniProtKB-SubCell"/>
</dbReference>
<evidence type="ECO:0000313" key="10">
    <source>
        <dbReference type="EMBL" id="KND58544.1"/>
    </source>
</evidence>
<dbReference type="OrthoDB" id="5570801at2"/>
<comment type="cofactor">
    <cofactor evidence="9">
        <name>Zn(2+)</name>
        <dbReference type="ChEBI" id="CHEBI:29105"/>
    </cofactor>
    <text evidence="9">Binds 1 zinc ion per subunit.</text>
</comment>
<keyword evidence="3 9" id="KW-1005">Bacterial flagellum biogenesis</keyword>
<evidence type="ECO:0000256" key="7">
    <source>
        <dbReference type="ARBA" id="ARBA00023159"/>
    </source>
</evidence>
<evidence type="ECO:0000313" key="11">
    <source>
        <dbReference type="Proteomes" id="UP000036959"/>
    </source>
</evidence>
<feature type="binding site" evidence="9">
    <location>
        <position position="160"/>
    </location>
    <ligand>
        <name>Zn(2+)</name>
        <dbReference type="ChEBI" id="CHEBI:29105"/>
    </ligand>
</feature>
<evidence type="ECO:0000256" key="9">
    <source>
        <dbReference type="HAMAP-Rule" id="MF_01891"/>
    </source>
</evidence>
<comment type="subunit">
    <text evidence="9">Heterohexamer composed of two FlhC and four FlhD subunits. Each FlhC binds a FlhD dimer, forming a heterotrimer, and a hexamer assembles by dimerization of two heterotrimers.</text>
</comment>
<dbReference type="GO" id="GO:1902208">
    <property type="term" value="P:regulation of bacterial-type flagellum assembly"/>
    <property type="evidence" value="ECO:0007669"/>
    <property type="project" value="UniProtKB-UniRule"/>
</dbReference>
<sequence>MLKKSLTEDAQEVFRAIALIELGARMQVLESELTLSRDRMIRLYREVKGMSPPKGMLPFSADWYMTWLPNIHASLFYNTYSFLKNEAGCSHLDALTKGYRLYLEHCRHSGAEAVLDLTRAWTLVRFFDAGMLQMTSCCRCTGKFVAHKHDLQNNVVCGACQPPSRAGKTKKAAAARQANEETALEVVSIKNEVPTEQDALKDVALANVAALQPQRPGLVAQAA</sequence>
<comment type="similarity">
    <text evidence="9">Belongs to the FlhC family.</text>
</comment>
<dbReference type="GO" id="GO:0044781">
    <property type="term" value="P:bacterial-type flagellum organization"/>
    <property type="evidence" value="ECO:0007669"/>
    <property type="project" value="UniProtKB-KW"/>
</dbReference>
<feature type="binding site" evidence="9">
    <location>
        <position position="140"/>
    </location>
    <ligand>
        <name>Zn(2+)</name>
        <dbReference type="ChEBI" id="CHEBI:29105"/>
    </ligand>
</feature>
<evidence type="ECO:0000256" key="5">
    <source>
        <dbReference type="ARBA" id="ARBA00023015"/>
    </source>
</evidence>
<keyword evidence="10" id="KW-0966">Cell projection</keyword>
<comment type="caution">
    <text evidence="10">The sequence shown here is derived from an EMBL/GenBank/DDBJ whole genome shotgun (WGS) entry which is preliminary data.</text>
</comment>
<dbReference type="GO" id="GO:0045893">
    <property type="term" value="P:positive regulation of DNA-templated transcription"/>
    <property type="evidence" value="ECO:0007669"/>
    <property type="project" value="InterPro"/>
</dbReference>
<dbReference type="Pfam" id="PF05280">
    <property type="entry name" value="FlhC"/>
    <property type="match status" value="1"/>
</dbReference>
<feature type="binding site" evidence="9">
    <location>
        <position position="137"/>
    </location>
    <ligand>
        <name>Zn(2+)</name>
        <dbReference type="ChEBI" id="CHEBI:29105"/>
    </ligand>
</feature>
<evidence type="ECO:0000256" key="3">
    <source>
        <dbReference type="ARBA" id="ARBA00022795"/>
    </source>
</evidence>
<keyword evidence="1 9" id="KW-0963">Cytoplasm</keyword>
<dbReference type="GO" id="GO:0008270">
    <property type="term" value="F:zinc ion binding"/>
    <property type="evidence" value="ECO:0007669"/>
    <property type="project" value="UniProtKB-UniRule"/>
</dbReference>
<evidence type="ECO:0000256" key="1">
    <source>
        <dbReference type="ARBA" id="ARBA00022490"/>
    </source>
</evidence>